<dbReference type="AlphaFoldDB" id="A0A4Y3PJ75"/>
<name>A0A4Y3PJ75_BREPA</name>
<dbReference type="EMBL" id="BJMH01000006">
    <property type="protein sequence ID" value="GEB32006.1"/>
    <property type="molecule type" value="Genomic_DNA"/>
</dbReference>
<evidence type="ECO:0000256" key="1">
    <source>
        <dbReference type="SAM" id="SignalP"/>
    </source>
</evidence>
<comment type="caution">
    <text evidence="2">The sequence shown here is derived from an EMBL/GenBank/DDBJ whole genome shotgun (WGS) entry which is preliminary data.</text>
</comment>
<proteinExistence type="predicted"/>
<sequence>MQFSPKLKTLLLTSLAILTLATPMALAKPGDVIKTPESGNAKVHESTITPLMEEKLLFSADFDVTTHYQIKKSFSIPTGKYGLKIASTAKTRGLGSSYDIVLEEEQAWADGWAEVETNTFKSGTSTKTYYDAGQGHTYRLRVVGNVSGTLFTYAF</sequence>
<protein>
    <submittedName>
        <fullName evidence="2">Uncharacterized protein</fullName>
    </submittedName>
</protein>
<keyword evidence="1" id="KW-0732">Signal</keyword>
<evidence type="ECO:0000313" key="2">
    <source>
        <dbReference type="EMBL" id="GEB32006.1"/>
    </source>
</evidence>
<dbReference type="RefSeq" id="WP_122966326.1">
    <property type="nucleotide sequence ID" value="NZ_BJMH01000006.1"/>
</dbReference>
<feature type="chain" id="PRO_5022695070" evidence="1">
    <location>
        <begin position="28"/>
        <end position="155"/>
    </location>
</feature>
<reference evidence="2 3" key="1">
    <citation type="submission" date="2019-06" db="EMBL/GenBank/DDBJ databases">
        <title>Whole genome shotgun sequence of Brevibacillus parabrevis NBRC 12334.</title>
        <authorList>
            <person name="Hosoyama A."/>
            <person name="Uohara A."/>
            <person name="Ohji S."/>
            <person name="Ichikawa N."/>
        </authorList>
    </citation>
    <scope>NUCLEOTIDE SEQUENCE [LARGE SCALE GENOMIC DNA]</scope>
    <source>
        <strain evidence="2 3">NBRC 12334</strain>
    </source>
</reference>
<keyword evidence="3" id="KW-1185">Reference proteome</keyword>
<gene>
    <name evidence="2" type="ORF">BPA01_15860</name>
</gene>
<accession>A0A4Y3PJ75</accession>
<dbReference type="Proteomes" id="UP000316882">
    <property type="component" value="Unassembled WGS sequence"/>
</dbReference>
<organism evidence="2 3">
    <name type="scientific">Brevibacillus parabrevis</name>
    <dbReference type="NCBI Taxonomy" id="54914"/>
    <lineage>
        <taxon>Bacteria</taxon>
        <taxon>Bacillati</taxon>
        <taxon>Bacillota</taxon>
        <taxon>Bacilli</taxon>
        <taxon>Bacillales</taxon>
        <taxon>Paenibacillaceae</taxon>
        <taxon>Brevibacillus</taxon>
    </lineage>
</organism>
<feature type="signal peptide" evidence="1">
    <location>
        <begin position="1"/>
        <end position="27"/>
    </location>
</feature>
<evidence type="ECO:0000313" key="3">
    <source>
        <dbReference type="Proteomes" id="UP000316882"/>
    </source>
</evidence>